<feature type="domain" description="EamA" evidence="2">
    <location>
        <begin position="13"/>
        <end position="145"/>
    </location>
</feature>
<proteinExistence type="predicted"/>
<accession>A0ABP9M500</accession>
<dbReference type="Gene3D" id="1.10.3730.20">
    <property type="match status" value="1"/>
</dbReference>
<feature type="domain" description="EamA" evidence="2">
    <location>
        <begin position="164"/>
        <end position="297"/>
    </location>
</feature>
<feature type="transmembrane region" description="Helical" evidence="1">
    <location>
        <begin position="75"/>
        <end position="96"/>
    </location>
</feature>
<evidence type="ECO:0000259" key="2">
    <source>
        <dbReference type="Pfam" id="PF00892"/>
    </source>
</evidence>
<feature type="transmembrane region" description="Helical" evidence="1">
    <location>
        <begin position="12"/>
        <end position="36"/>
    </location>
</feature>
<gene>
    <name evidence="3" type="ORF">GCM10023337_13290</name>
</gene>
<dbReference type="SUPFAM" id="SSF103481">
    <property type="entry name" value="Multidrug resistance efflux transporter EmrE"/>
    <property type="match status" value="2"/>
</dbReference>
<dbReference type="PANTHER" id="PTHR22911">
    <property type="entry name" value="ACYL-MALONYL CONDENSING ENZYME-RELATED"/>
    <property type="match status" value="1"/>
</dbReference>
<reference evidence="4" key="1">
    <citation type="journal article" date="2019" name="Int. J. Syst. Evol. Microbiol.">
        <title>The Global Catalogue of Microorganisms (GCM) 10K type strain sequencing project: providing services to taxonomists for standard genome sequencing and annotation.</title>
        <authorList>
            <consortium name="The Broad Institute Genomics Platform"/>
            <consortium name="The Broad Institute Genome Sequencing Center for Infectious Disease"/>
            <person name="Wu L."/>
            <person name="Ma J."/>
        </authorList>
    </citation>
    <scope>NUCLEOTIDE SEQUENCE [LARGE SCALE GENOMIC DNA]</scope>
    <source>
        <strain evidence="4">JCM 18423</strain>
    </source>
</reference>
<name>A0ABP9M500_9BURK</name>
<feature type="transmembrane region" description="Helical" evidence="1">
    <location>
        <begin position="102"/>
        <end position="121"/>
    </location>
</feature>
<dbReference type="InterPro" id="IPR000620">
    <property type="entry name" value="EamA_dom"/>
</dbReference>
<keyword evidence="4" id="KW-1185">Reference proteome</keyword>
<evidence type="ECO:0000256" key="1">
    <source>
        <dbReference type="SAM" id="Phobius"/>
    </source>
</evidence>
<feature type="transmembrane region" description="Helical" evidence="1">
    <location>
        <begin position="133"/>
        <end position="152"/>
    </location>
</feature>
<dbReference type="Pfam" id="PF00892">
    <property type="entry name" value="EamA"/>
    <property type="match status" value="2"/>
</dbReference>
<feature type="transmembrane region" description="Helical" evidence="1">
    <location>
        <begin position="158"/>
        <end position="183"/>
    </location>
</feature>
<feature type="transmembrane region" description="Helical" evidence="1">
    <location>
        <begin position="195"/>
        <end position="215"/>
    </location>
</feature>
<keyword evidence="1" id="KW-0812">Transmembrane</keyword>
<keyword evidence="1" id="KW-0472">Membrane</keyword>
<comment type="caution">
    <text evidence="3">The sequence shown here is derived from an EMBL/GenBank/DDBJ whole genome shotgun (WGS) entry which is preliminary data.</text>
</comment>
<dbReference type="InterPro" id="IPR037185">
    <property type="entry name" value="EmrE-like"/>
</dbReference>
<dbReference type="Proteomes" id="UP001500227">
    <property type="component" value="Unassembled WGS sequence"/>
</dbReference>
<dbReference type="RefSeq" id="WP_300646933.1">
    <property type="nucleotide sequence ID" value="NZ_BAABKD010000009.1"/>
</dbReference>
<feature type="transmembrane region" description="Helical" evidence="1">
    <location>
        <begin position="227"/>
        <end position="249"/>
    </location>
</feature>
<feature type="transmembrane region" description="Helical" evidence="1">
    <location>
        <begin position="283"/>
        <end position="302"/>
    </location>
</feature>
<feature type="transmembrane region" description="Helical" evidence="1">
    <location>
        <begin position="42"/>
        <end position="63"/>
    </location>
</feature>
<dbReference type="EMBL" id="BAABKD010000009">
    <property type="protein sequence ID" value="GAA5089828.1"/>
    <property type="molecule type" value="Genomic_DNA"/>
</dbReference>
<keyword evidence="1" id="KW-1133">Transmembrane helix</keyword>
<sequence length="306" mass="32749">MNTVPTQSFARHIAILILLCVGCSFASAHIAARISFDHGTGLLTAVVFRSGISLLLLALIALWQKQSLRIRWSIAPWQILLGLLIAIQSICIYSAVTRIPVGIALLTANTFPAQLALLSWALGGKPPSRKASVLMGIILIGLLLALDIPSLIEAGTDHLYIWLTGIAFALTAAFSFSIGLWVTENKLKHLKGSARSFYTMLTVLITTFTAGHLGVMPGGLSWPESGTGWGTLILLSSLYALAFITLFMLAPRLNLAQNAPAMNIEPVASLTLGWIILGQQLSTMQIIGGALVVSCIVAFAYAKDER</sequence>
<evidence type="ECO:0000313" key="4">
    <source>
        <dbReference type="Proteomes" id="UP001500227"/>
    </source>
</evidence>
<evidence type="ECO:0000313" key="3">
    <source>
        <dbReference type="EMBL" id="GAA5089828.1"/>
    </source>
</evidence>
<organism evidence="3 4">
    <name type="scientific">Paenalcaligenes hermetiae</name>
    <dbReference type="NCBI Taxonomy" id="1157987"/>
    <lineage>
        <taxon>Bacteria</taxon>
        <taxon>Pseudomonadati</taxon>
        <taxon>Pseudomonadota</taxon>
        <taxon>Betaproteobacteria</taxon>
        <taxon>Burkholderiales</taxon>
        <taxon>Alcaligenaceae</taxon>
        <taxon>Paenalcaligenes</taxon>
    </lineage>
</organism>
<protein>
    <submittedName>
        <fullName evidence="3">DMT family transporter</fullName>
    </submittedName>
</protein>